<gene>
    <name evidence="2" type="ORF">KC685_00555</name>
</gene>
<protein>
    <submittedName>
        <fullName evidence="2">Uncharacterized protein</fullName>
    </submittedName>
</protein>
<sequence length="134" mass="14659">MKKIKSAITKYRGSVALPTVILISSILLISGINVVLLSIDIRKASKSYYLYTEARLNAQSCLEEGIAILKFDPDYVGSIEISEDTVVCDGSVTNIGGDPTLKELIVSSTFENSVYQMTYEVNVADYPVVVTRVN</sequence>
<keyword evidence="1" id="KW-0472">Membrane</keyword>
<dbReference type="AlphaFoldDB" id="A0A955I1I2"/>
<evidence type="ECO:0000313" key="3">
    <source>
        <dbReference type="Proteomes" id="UP000741282"/>
    </source>
</evidence>
<evidence type="ECO:0000256" key="1">
    <source>
        <dbReference type="SAM" id="Phobius"/>
    </source>
</evidence>
<dbReference type="EMBL" id="JAGQLN010000002">
    <property type="protein sequence ID" value="MCA9376394.1"/>
    <property type="molecule type" value="Genomic_DNA"/>
</dbReference>
<proteinExistence type="predicted"/>
<organism evidence="2 3">
    <name type="scientific">Candidatus Dojkabacteria bacterium</name>
    <dbReference type="NCBI Taxonomy" id="2099670"/>
    <lineage>
        <taxon>Bacteria</taxon>
        <taxon>Candidatus Dojkabacteria</taxon>
    </lineage>
</organism>
<name>A0A955I1I2_9BACT</name>
<comment type="caution">
    <text evidence="2">The sequence shown here is derived from an EMBL/GenBank/DDBJ whole genome shotgun (WGS) entry which is preliminary data.</text>
</comment>
<dbReference type="Proteomes" id="UP000741282">
    <property type="component" value="Unassembled WGS sequence"/>
</dbReference>
<reference evidence="2" key="2">
    <citation type="journal article" date="2021" name="Microbiome">
        <title>Successional dynamics and alternative stable states in a saline activated sludge microbial community over 9 years.</title>
        <authorList>
            <person name="Wang Y."/>
            <person name="Ye J."/>
            <person name="Ju F."/>
            <person name="Liu L."/>
            <person name="Boyd J.A."/>
            <person name="Deng Y."/>
            <person name="Parks D.H."/>
            <person name="Jiang X."/>
            <person name="Yin X."/>
            <person name="Woodcroft B.J."/>
            <person name="Tyson G.W."/>
            <person name="Hugenholtz P."/>
            <person name="Polz M.F."/>
            <person name="Zhang T."/>
        </authorList>
    </citation>
    <scope>NUCLEOTIDE SEQUENCE</scope>
    <source>
        <strain evidence="2">HKST-UBA17</strain>
    </source>
</reference>
<evidence type="ECO:0000313" key="2">
    <source>
        <dbReference type="EMBL" id="MCA9376394.1"/>
    </source>
</evidence>
<accession>A0A955I1I2</accession>
<feature type="transmembrane region" description="Helical" evidence="1">
    <location>
        <begin position="20"/>
        <end position="39"/>
    </location>
</feature>
<reference evidence="2" key="1">
    <citation type="submission" date="2020-04" db="EMBL/GenBank/DDBJ databases">
        <authorList>
            <person name="Zhang T."/>
        </authorList>
    </citation>
    <scope>NUCLEOTIDE SEQUENCE</scope>
    <source>
        <strain evidence="2">HKST-UBA17</strain>
    </source>
</reference>
<keyword evidence="1" id="KW-1133">Transmembrane helix</keyword>
<keyword evidence="1" id="KW-0812">Transmembrane</keyword>